<feature type="compositionally biased region" description="Low complexity" evidence="1">
    <location>
        <begin position="144"/>
        <end position="153"/>
    </location>
</feature>
<feature type="compositionally biased region" description="Low complexity" evidence="1">
    <location>
        <begin position="69"/>
        <end position="93"/>
    </location>
</feature>
<sequence>MISTGANTTSRRNSITSLSSLNTNNTTQSSFHNRSLTRDLSTDNLLTVDSRFVRQPAKKKRLPPPPLASPLSSTISSATTPAPAPAPTAIASPMVNGNYNANGMRSPPMANDMSFRANSMNSAVSAISANNYNHNHNKNKNMSKSKNLTNAAPAPTPVPAAAPTTAPNNNSFYSREGVYYFPNGEVFRPRTAPAKRNRPGKVPKDSSSSSSPSPNPNAMRSPPPINTSNFTAYSPNSATSIGPKPWVL</sequence>
<dbReference type="Proteomes" id="UP000001996">
    <property type="component" value="Unassembled WGS sequence"/>
</dbReference>
<gene>
    <name evidence="2" type="ORF">LELG_02405</name>
</gene>
<organism evidence="2 3">
    <name type="scientific">Lodderomyces elongisporus (strain ATCC 11503 / CBS 2605 / JCM 1781 / NBRC 1676 / NRRL YB-4239)</name>
    <name type="common">Yeast</name>
    <name type="synonym">Saccharomyces elongisporus</name>
    <dbReference type="NCBI Taxonomy" id="379508"/>
    <lineage>
        <taxon>Eukaryota</taxon>
        <taxon>Fungi</taxon>
        <taxon>Dikarya</taxon>
        <taxon>Ascomycota</taxon>
        <taxon>Saccharomycotina</taxon>
        <taxon>Pichiomycetes</taxon>
        <taxon>Debaryomycetaceae</taxon>
        <taxon>Candida/Lodderomyces clade</taxon>
        <taxon>Lodderomyces</taxon>
    </lineage>
</organism>
<evidence type="ECO:0000313" key="2">
    <source>
        <dbReference type="EMBL" id="EDK44226.1"/>
    </source>
</evidence>
<dbReference type="AlphaFoldDB" id="A5DYG8"/>
<keyword evidence="3" id="KW-1185">Reference proteome</keyword>
<feature type="region of interest" description="Disordered" evidence="1">
    <location>
        <begin position="189"/>
        <end position="248"/>
    </location>
</feature>
<dbReference type="VEuPathDB" id="FungiDB:LELG_02405"/>
<feature type="region of interest" description="Disordered" evidence="1">
    <location>
        <begin position="1"/>
        <end position="35"/>
    </location>
</feature>
<feature type="compositionally biased region" description="Polar residues" evidence="1">
    <location>
        <begin position="226"/>
        <end position="240"/>
    </location>
</feature>
<dbReference type="EMBL" id="CH981526">
    <property type="protein sequence ID" value="EDK44226.1"/>
    <property type="molecule type" value="Genomic_DNA"/>
</dbReference>
<dbReference type="OrthoDB" id="5563016at2759"/>
<proteinExistence type="predicted"/>
<evidence type="ECO:0000313" key="3">
    <source>
        <dbReference type="Proteomes" id="UP000001996"/>
    </source>
</evidence>
<feature type="region of interest" description="Disordered" evidence="1">
    <location>
        <begin position="131"/>
        <end position="169"/>
    </location>
</feature>
<protein>
    <submittedName>
        <fullName evidence="2">Uncharacterized protein</fullName>
    </submittedName>
</protein>
<evidence type="ECO:0000256" key="1">
    <source>
        <dbReference type="SAM" id="MobiDB-lite"/>
    </source>
</evidence>
<feature type="compositionally biased region" description="Low complexity" evidence="1">
    <location>
        <begin position="206"/>
        <end position="220"/>
    </location>
</feature>
<accession>A5DYG8</accession>
<reference evidence="2 3" key="1">
    <citation type="journal article" date="2009" name="Nature">
        <title>Evolution of pathogenicity and sexual reproduction in eight Candida genomes.</title>
        <authorList>
            <person name="Butler G."/>
            <person name="Rasmussen M.D."/>
            <person name="Lin M.F."/>
            <person name="Santos M.A."/>
            <person name="Sakthikumar S."/>
            <person name="Munro C.A."/>
            <person name="Rheinbay E."/>
            <person name="Grabherr M."/>
            <person name="Forche A."/>
            <person name="Reedy J.L."/>
            <person name="Agrafioti I."/>
            <person name="Arnaud M.B."/>
            <person name="Bates S."/>
            <person name="Brown A.J."/>
            <person name="Brunke S."/>
            <person name="Costanzo M.C."/>
            <person name="Fitzpatrick D.A."/>
            <person name="de Groot P.W."/>
            <person name="Harris D."/>
            <person name="Hoyer L.L."/>
            <person name="Hube B."/>
            <person name="Klis F.M."/>
            <person name="Kodira C."/>
            <person name="Lennard N."/>
            <person name="Logue M.E."/>
            <person name="Martin R."/>
            <person name="Neiman A.M."/>
            <person name="Nikolaou E."/>
            <person name="Quail M.A."/>
            <person name="Quinn J."/>
            <person name="Santos M.C."/>
            <person name="Schmitzberger F.F."/>
            <person name="Sherlock G."/>
            <person name="Shah P."/>
            <person name="Silverstein K.A."/>
            <person name="Skrzypek M.S."/>
            <person name="Soll D."/>
            <person name="Staggs R."/>
            <person name="Stansfield I."/>
            <person name="Stumpf M.P."/>
            <person name="Sudbery P.E."/>
            <person name="Srikantha T."/>
            <person name="Zeng Q."/>
            <person name="Berman J."/>
            <person name="Berriman M."/>
            <person name="Heitman J."/>
            <person name="Gow N.A."/>
            <person name="Lorenz M.C."/>
            <person name="Birren B.W."/>
            <person name="Kellis M."/>
            <person name="Cuomo C.A."/>
        </authorList>
    </citation>
    <scope>NUCLEOTIDE SEQUENCE [LARGE SCALE GENOMIC DNA]</scope>
    <source>
        <strain evidence="3">ATCC 11503 / BCRC 21390 / CBS 2605 / JCM 1781 / NBRC 1676 / NRRL YB-4239</strain>
    </source>
</reference>
<feature type="compositionally biased region" description="Low complexity" evidence="1">
    <location>
        <begin position="7"/>
        <end position="30"/>
    </location>
</feature>
<dbReference type="HOGENOM" id="CLU_1120338_0_0_1"/>
<name>A5DYG8_LODEL</name>
<feature type="region of interest" description="Disordered" evidence="1">
    <location>
        <begin position="55"/>
        <end position="93"/>
    </location>
</feature>
<dbReference type="InParanoid" id="A5DYG8"/>